<dbReference type="OrthoDB" id="3253684at2759"/>
<feature type="region of interest" description="Disordered" evidence="1">
    <location>
        <begin position="273"/>
        <end position="316"/>
    </location>
</feature>
<feature type="region of interest" description="Disordered" evidence="1">
    <location>
        <begin position="397"/>
        <end position="431"/>
    </location>
</feature>
<feature type="domain" description="CxC1-like cysteine cluster associated with KDZ transposases" evidence="2">
    <location>
        <begin position="167"/>
        <end position="215"/>
    </location>
</feature>
<dbReference type="Pfam" id="PF18802">
    <property type="entry name" value="CxC1"/>
    <property type="match status" value="1"/>
</dbReference>
<evidence type="ECO:0000259" key="2">
    <source>
        <dbReference type="Pfam" id="PF18802"/>
    </source>
</evidence>
<proteinExistence type="predicted"/>
<accession>A0A0C9SK67</accession>
<feature type="compositionally biased region" description="Polar residues" evidence="1">
    <location>
        <begin position="295"/>
        <end position="308"/>
    </location>
</feature>
<dbReference type="Proteomes" id="UP000053263">
    <property type="component" value="Unassembled WGS sequence"/>
</dbReference>
<gene>
    <name evidence="3" type="ORF">PLICRDRAFT_58527</name>
</gene>
<dbReference type="EMBL" id="KN832580">
    <property type="protein sequence ID" value="KII83206.1"/>
    <property type="molecule type" value="Genomic_DNA"/>
</dbReference>
<name>A0A0C9SK67_PLICR</name>
<dbReference type="AlphaFoldDB" id="A0A0C9SK67"/>
<sequence length="973" mass="108914">MASRDRQPAGKGLVNQFTSPRRRRANKPDTYKAVNPGKATRVAALRRELDRLHAIGRQSEPGSVEDAERDWMDVDDVEDTSAPSAVVEPQTPEDELNVDDPSTAFPIKQHRRTVPNDEGRRLYAQWHLLLPQLVNPLLAYSKAAAGQPVPSFKPLPRGGCNIPAYHETHEIEYCMCTSLPEVIISIGMFPTSPTQPRVAVSIPLLDFYYALFECSGDAVTAMAAAIQGEPVRHPFRRGLGYAIQWYDALRIKIERSVEAAVDAARAHVASFQAAPSGNTGAPASAEGEPMAVDPRTTSTSDSTEQPASAHTLPDDLINSKPRTECARILQKRCRACFAGSSWGSSFDSGGDVHVAVDANFSHRHLRNAGDSPWFLDADYFLSKEEVDAVGERIARVRKSQPKPKVPPKVPDEALDGCENGHEAADGSTKTNDTMFDDTGVAALVCRHDIPLFLVNIDTPGEQQKYAVSLVEHFVSLLPPVATVAVFYDIGCVVDRSLNLYDILPSAVTERLAWATSAMHAYGHEWACQLVYKPRLRKGLGLTDGEGVERLWSRLRKLIAVTRTSGRSRRLWLLDRQVHVIGEDLRDDLGDFISRRLRRGVTAQGDQAQEDLEECGVPVLELQKQWELQHAPAWLKKDINVVLTLQTEIDGLDKCLKCARLHLEEGDLSEASIAVLHTLESAHRKLLTRVDTLYASLNVEELYPDLVGIDFASVRTLLLARDLKINIRNRAIASFLEWDRLDQAVGGRNNPLGTKMHQKTRKSISKRKPALLTAIRKFNKYCKILRDMQQPEWGIPIPTDLSTNLAIIREDPLLLQDVWVTPTSPQDTPRWLEDASEKGSARRCLEERRRLGREADNLCRWFGSELCALEVALQHRLRLETVRLLGARWLTPLTSAFRFDWHRRNSVNAARHICGEAGTLQFSWITPLTSIYWNNELIQDAEELRDHPEDDAVMHGLHPDDISDQQLLMDLMDD</sequence>
<dbReference type="Pfam" id="PF18758">
    <property type="entry name" value="KDZ"/>
    <property type="match status" value="1"/>
</dbReference>
<organism evidence="3 4">
    <name type="scientific">Plicaturopsis crispa FD-325 SS-3</name>
    <dbReference type="NCBI Taxonomy" id="944288"/>
    <lineage>
        <taxon>Eukaryota</taxon>
        <taxon>Fungi</taxon>
        <taxon>Dikarya</taxon>
        <taxon>Basidiomycota</taxon>
        <taxon>Agaricomycotina</taxon>
        <taxon>Agaricomycetes</taxon>
        <taxon>Agaricomycetidae</taxon>
        <taxon>Amylocorticiales</taxon>
        <taxon>Amylocorticiaceae</taxon>
        <taxon>Plicatura</taxon>
        <taxon>Plicaturopsis crispa</taxon>
    </lineage>
</organism>
<protein>
    <recommendedName>
        <fullName evidence="2">CxC1-like cysteine cluster associated with KDZ transposases domain-containing protein</fullName>
    </recommendedName>
</protein>
<feature type="region of interest" description="Disordered" evidence="1">
    <location>
        <begin position="82"/>
        <end position="103"/>
    </location>
</feature>
<dbReference type="PANTHER" id="PTHR33096">
    <property type="entry name" value="CXC2 DOMAIN-CONTAINING PROTEIN"/>
    <property type="match status" value="1"/>
</dbReference>
<keyword evidence="4" id="KW-1185">Reference proteome</keyword>
<reference evidence="3 4" key="1">
    <citation type="submission" date="2014-06" db="EMBL/GenBank/DDBJ databases">
        <title>Evolutionary Origins and Diversification of the Mycorrhizal Mutualists.</title>
        <authorList>
            <consortium name="DOE Joint Genome Institute"/>
            <consortium name="Mycorrhizal Genomics Consortium"/>
            <person name="Kohler A."/>
            <person name="Kuo A."/>
            <person name="Nagy L.G."/>
            <person name="Floudas D."/>
            <person name="Copeland A."/>
            <person name="Barry K.W."/>
            <person name="Cichocki N."/>
            <person name="Veneault-Fourrey C."/>
            <person name="LaButti K."/>
            <person name="Lindquist E.A."/>
            <person name="Lipzen A."/>
            <person name="Lundell T."/>
            <person name="Morin E."/>
            <person name="Murat C."/>
            <person name="Riley R."/>
            <person name="Ohm R."/>
            <person name="Sun H."/>
            <person name="Tunlid A."/>
            <person name="Henrissat B."/>
            <person name="Grigoriev I.V."/>
            <person name="Hibbett D.S."/>
            <person name="Martin F."/>
        </authorList>
    </citation>
    <scope>NUCLEOTIDE SEQUENCE [LARGE SCALE GENOMIC DNA]</scope>
    <source>
        <strain evidence="3 4">FD-325 SS-3</strain>
    </source>
</reference>
<evidence type="ECO:0000256" key="1">
    <source>
        <dbReference type="SAM" id="MobiDB-lite"/>
    </source>
</evidence>
<evidence type="ECO:0000313" key="3">
    <source>
        <dbReference type="EMBL" id="KII83206.1"/>
    </source>
</evidence>
<evidence type="ECO:0000313" key="4">
    <source>
        <dbReference type="Proteomes" id="UP000053263"/>
    </source>
</evidence>
<feature type="region of interest" description="Disordered" evidence="1">
    <location>
        <begin position="1"/>
        <end position="38"/>
    </location>
</feature>
<dbReference type="InterPro" id="IPR041320">
    <property type="entry name" value="CxC1"/>
</dbReference>
<dbReference type="PANTHER" id="PTHR33096:SF1">
    <property type="entry name" value="CXC1-LIKE CYSTEINE CLUSTER ASSOCIATED WITH KDZ TRANSPOSASES DOMAIN-CONTAINING PROTEIN"/>
    <property type="match status" value="1"/>
</dbReference>
<dbReference type="InterPro" id="IPR040521">
    <property type="entry name" value="KDZ"/>
</dbReference>
<dbReference type="HOGENOM" id="CLU_004552_0_1_1"/>